<dbReference type="Pfam" id="PF00583">
    <property type="entry name" value="Acetyltransf_1"/>
    <property type="match status" value="1"/>
</dbReference>
<evidence type="ECO:0000256" key="1">
    <source>
        <dbReference type="ARBA" id="ARBA00022679"/>
    </source>
</evidence>
<dbReference type="KEGG" id="cut:CUTER_02110"/>
<keyword evidence="2 4" id="KW-0012">Acyltransferase</keyword>
<dbReference type="NCBIfam" id="TIGR01575">
    <property type="entry name" value="rimI"/>
    <property type="match status" value="1"/>
</dbReference>
<dbReference type="PATRIC" id="fig|1072256.5.peg.416"/>
<reference evidence="4 5" key="1">
    <citation type="journal article" date="2015" name="Genome Announc.">
        <title>Virulence Factor Genes Detected in the Complete Genome Sequence of Corynebacterium uterequi DSM 45634, Isolated from the Uterus of a Maiden Mare.</title>
        <authorList>
            <person name="Ruckert C."/>
            <person name="Kriete M."/>
            <person name="Jaenicke S."/>
            <person name="Winkler A."/>
            <person name="Tauch A."/>
        </authorList>
    </citation>
    <scope>NUCLEOTIDE SEQUENCE [LARGE SCALE GENOMIC DNA]</scope>
    <source>
        <strain evidence="4 5">DSM 45634</strain>
    </source>
</reference>
<dbReference type="AlphaFoldDB" id="A0A0G3HH07"/>
<dbReference type="InterPro" id="IPR000182">
    <property type="entry name" value="GNAT_dom"/>
</dbReference>
<dbReference type="InterPro" id="IPR006464">
    <property type="entry name" value="AcTrfase_RimI/Ard1"/>
</dbReference>
<dbReference type="PROSITE" id="PS51186">
    <property type="entry name" value="GNAT"/>
    <property type="match status" value="1"/>
</dbReference>
<protein>
    <submittedName>
        <fullName evidence="4">Ribosomal-protein-alanine acetyltransferase</fullName>
        <ecNumber evidence="4">2.3.1.128</ecNumber>
    </submittedName>
</protein>
<dbReference type="InterPro" id="IPR050832">
    <property type="entry name" value="Bact_Acetyltransf"/>
</dbReference>
<organism evidence="4 5">
    <name type="scientific">Corynebacterium uterequi</name>
    <dbReference type="NCBI Taxonomy" id="1072256"/>
    <lineage>
        <taxon>Bacteria</taxon>
        <taxon>Bacillati</taxon>
        <taxon>Actinomycetota</taxon>
        <taxon>Actinomycetes</taxon>
        <taxon>Mycobacteriales</taxon>
        <taxon>Corynebacteriaceae</taxon>
        <taxon>Corynebacterium</taxon>
    </lineage>
</organism>
<dbReference type="PANTHER" id="PTHR43877:SF2">
    <property type="entry name" value="AMINOALKYLPHOSPHONATE N-ACETYLTRANSFERASE-RELATED"/>
    <property type="match status" value="1"/>
</dbReference>
<feature type="domain" description="N-acetyltransferase" evidence="3">
    <location>
        <begin position="5"/>
        <end position="154"/>
    </location>
</feature>
<proteinExistence type="predicted"/>
<gene>
    <name evidence="4" type="ORF">CUTER_02110</name>
</gene>
<dbReference type="OrthoDB" id="529907at2"/>
<dbReference type="STRING" id="1072256.CUTER_02110"/>
<dbReference type="SUPFAM" id="SSF55729">
    <property type="entry name" value="Acyl-CoA N-acyltransferases (Nat)"/>
    <property type="match status" value="1"/>
</dbReference>
<evidence type="ECO:0000313" key="4">
    <source>
        <dbReference type="EMBL" id="AKK10437.1"/>
    </source>
</evidence>
<accession>A0A0G3HH07</accession>
<keyword evidence="5" id="KW-1185">Reference proteome</keyword>
<evidence type="ECO:0000313" key="5">
    <source>
        <dbReference type="Proteomes" id="UP000035548"/>
    </source>
</evidence>
<keyword evidence="1 4" id="KW-0808">Transferase</keyword>
<dbReference type="RefSeq" id="WP_082121230.1">
    <property type="nucleotide sequence ID" value="NZ_CP011546.1"/>
</dbReference>
<dbReference type="PANTHER" id="PTHR43877">
    <property type="entry name" value="AMINOALKYLPHOSPHONATE N-ACETYLTRANSFERASE-RELATED-RELATED"/>
    <property type="match status" value="1"/>
</dbReference>
<name>A0A0G3HH07_9CORY</name>
<dbReference type="InterPro" id="IPR016181">
    <property type="entry name" value="Acyl_CoA_acyltransferase"/>
</dbReference>
<dbReference type="CDD" id="cd04301">
    <property type="entry name" value="NAT_SF"/>
    <property type="match status" value="1"/>
</dbReference>
<evidence type="ECO:0000256" key="2">
    <source>
        <dbReference type="ARBA" id="ARBA00023315"/>
    </source>
</evidence>
<dbReference type="GO" id="GO:0008080">
    <property type="term" value="F:N-acetyltransferase activity"/>
    <property type="evidence" value="ECO:0007669"/>
    <property type="project" value="InterPro"/>
</dbReference>
<sequence length="157" mass="16664">MIEGVTLRELVASDADRLAELEAQLFAGDGPWSEPALRAEISHPATVYIGAERDGTVIGYAGLALLGPAYDIECEVHTIGVAPGEQGNGVGKLLLDELLATADRLAAPVFLEVRTDNAAAIGLYEARGFARIGLRKNYYRPSGADALVMRREGRGQA</sequence>
<dbReference type="Proteomes" id="UP000035548">
    <property type="component" value="Chromosome"/>
</dbReference>
<reference evidence="5" key="2">
    <citation type="submission" date="2015-05" db="EMBL/GenBank/DDBJ databases">
        <title>Complete genome sequence of Corynebacterium uterequi DSM 45634, isolated from the uterus of a maiden mare.</title>
        <authorList>
            <person name="Ruckert C."/>
            <person name="Albersmeier A."/>
            <person name="Winkler A."/>
            <person name="Tauch A."/>
        </authorList>
    </citation>
    <scope>NUCLEOTIDE SEQUENCE [LARGE SCALE GENOMIC DNA]</scope>
    <source>
        <strain evidence="5">DSM 45634</strain>
    </source>
</reference>
<dbReference type="Gene3D" id="3.40.630.30">
    <property type="match status" value="1"/>
</dbReference>
<dbReference type="EMBL" id="CP011546">
    <property type="protein sequence ID" value="AKK10437.1"/>
    <property type="molecule type" value="Genomic_DNA"/>
</dbReference>
<dbReference type="EC" id="2.3.1.128" evidence="4"/>
<evidence type="ECO:0000259" key="3">
    <source>
        <dbReference type="PROSITE" id="PS51186"/>
    </source>
</evidence>